<keyword evidence="5 6" id="KW-0501">Molybdenum cofactor biosynthesis</keyword>
<sequence>MTKDEEEQVRETKDENDNLESLPSIELKVLFFARARDLTGLTHTALSVKPGCTALECVIELLAKFPSLREIKDCMALALNEEYAPETTIVKNGDELAVIPPISGG</sequence>
<dbReference type="CDD" id="cd00754">
    <property type="entry name" value="Ubl_MoaD"/>
    <property type="match status" value="1"/>
</dbReference>
<evidence type="ECO:0000313" key="8">
    <source>
        <dbReference type="Proteomes" id="UP000017836"/>
    </source>
</evidence>
<comment type="subcellular location">
    <subcellularLocation>
        <location evidence="6">Cytoplasm</location>
    </subcellularLocation>
</comment>
<dbReference type="Gramene" id="ERN19327">
    <property type="protein sequence ID" value="ERN19327"/>
    <property type="gene ID" value="AMTR_s00069p00080060"/>
</dbReference>
<dbReference type="NCBIfam" id="TIGR01682">
    <property type="entry name" value="moaD"/>
    <property type="match status" value="1"/>
</dbReference>
<dbReference type="AlphaFoldDB" id="U5DD25"/>
<feature type="modified residue" description="1-thioglycine; alternate" evidence="6">
    <location>
        <position position="105"/>
    </location>
</feature>
<dbReference type="OMA" id="HVLFFAK"/>
<dbReference type="GO" id="GO:0006777">
    <property type="term" value="P:Mo-molybdopterin cofactor biosynthetic process"/>
    <property type="evidence" value="ECO:0000318"/>
    <property type="project" value="GO_Central"/>
</dbReference>
<accession>U5DD25</accession>
<dbReference type="InterPro" id="IPR012675">
    <property type="entry name" value="Beta-grasp_dom_sf"/>
</dbReference>
<comment type="function">
    <text evidence="6">Acts as a sulfur carrier required for molybdopterin biosynthesis. Component of the molybdopterin synthase complex that catalyzes the conversion of precursor Z into molybdopterin by mediating the incorporation of 2 sulfur atoms into precursor Z to generate a dithiolene group. In the complex, serves as sulfur donor by being thiocarboxylated (-COSH) at its C-terminus by MOCS3. After interaction with MOCS2B, the sulfur is then transferred to precursor Z to form molybdopterin.</text>
</comment>
<dbReference type="STRING" id="13333.U5DD25"/>
<dbReference type="InterPro" id="IPR003749">
    <property type="entry name" value="ThiS/MoaD-like"/>
</dbReference>
<dbReference type="EMBL" id="KI392069">
    <property type="protein sequence ID" value="ERN19327.1"/>
    <property type="molecule type" value="Genomic_DNA"/>
</dbReference>
<evidence type="ECO:0000256" key="3">
    <source>
        <dbReference type="ARBA" id="ARBA00022553"/>
    </source>
</evidence>
<dbReference type="PANTHER" id="PTHR33359">
    <property type="entry name" value="MOLYBDOPTERIN SYNTHASE SULFUR CARRIER SUBUNIT"/>
    <property type="match status" value="1"/>
</dbReference>
<dbReference type="OrthoDB" id="5531344at2759"/>
<dbReference type="HAMAP" id="MF_03051">
    <property type="entry name" value="MOCS2A"/>
    <property type="match status" value="1"/>
</dbReference>
<keyword evidence="2 6" id="KW-0963">Cytoplasm</keyword>
<dbReference type="SUPFAM" id="SSF54285">
    <property type="entry name" value="MoaD/ThiS"/>
    <property type="match status" value="1"/>
</dbReference>
<gene>
    <name evidence="7" type="ORF">AMTR_s00069p00080060</name>
</gene>
<dbReference type="UniPathway" id="UPA00344"/>
<evidence type="ECO:0000256" key="4">
    <source>
        <dbReference type="ARBA" id="ARBA00022741"/>
    </source>
</evidence>
<reference evidence="8" key="1">
    <citation type="journal article" date="2013" name="Science">
        <title>The Amborella genome and the evolution of flowering plants.</title>
        <authorList>
            <consortium name="Amborella Genome Project"/>
        </authorList>
    </citation>
    <scope>NUCLEOTIDE SEQUENCE [LARGE SCALE GENOMIC DNA]</scope>
</reference>
<dbReference type="Proteomes" id="UP000017836">
    <property type="component" value="Unassembled WGS sequence"/>
</dbReference>
<evidence type="ECO:0000256" key="1">
    <source>
        <dbReference type="ARBA" id="ARBA00005046"/>
    </source>
</evidence>
<name>U5DD25_AMBTC</name>
<evidence type="ECO:0000313" key="7">
    <source>
        <dbReference type="EMBL" id="ERN19327.1"/>
    </source>
</evidence>
<keyword evidence="8" id="KW-1185">Reference proteome</keyword>
<protein>
    <recommendedName>
        <fullName evidence="6">Molybdopterin synthase sulfur carrier subunit</fullName>
    </recommendedName>
    <alternativeName>
        <fullName evidence="6">Molybdenum cofactor synthesis protein 2 small subunit</fullName>
    </alternativeName>
    <alternativeName>
        <fullName evidence="6">Molybdenum cofactor synthesis protein 2A</fullName>
        <shortName evidence="6">MOCS2A</shortName>
    </alternativeName>
    <alternativeName>
        <fullName evidence="6">Sulfur carrier protein MOCS2A</fullName>
    </alternativeName>
</protein>
<dbReference type="PANTHER" id="PTHR33359:SF1">
    <property type="entry name" value="MOLYBDOPTERIN SYNTHASE SULFUR CARRIER SUBUNIT"/>
    <property type="match status" value="1"/>
</dbReference>
<evidence type="ECO:0000256" key="2">
    <source>
        <dbReference type="ARBA" id="ARBA00022490"/>
    </source>
</evidence>
<keyword evidence="3 6" id="KW-0597">Phosphoprotein</keyword>
<dbReference type="Pfam" id="PF02597">
    <property type="entry name" value="ThiS"/>
    <property type="match status" value="1"/>
</dbReference>
<dbReference type="GO" id="GO:1990133">
    <property type="term" value="C:molybdopterin adenylyltransferase complex"/>
    <property type="evidence" value="ECO:0000318"/>
    <property type="project" value="GO_Central"/>
</dbReference>
<dbReference type="HOGENOM" id="CLU_114601_4_3_1"/>
<dbReference type="InterPro" id="IPR044672">
    <property type="entry name" value="MOCS2A"/>
</dbReference>
<comment type="pathway">
    <text evidence="1 6">Cofactor biosynthesis; molybdopterin biosynthesis.</text>
</comment>
<dbReference type="FunFam" id="3.10.20.30:FF:000010">
    <property type="entry name" value="Molybdopterin synthase sulfur carrier subunit"/>
    <property type="match status" value="1"/>
</dbReference>
<comment type="similarity">
    <text evidence="6">Belongs to the MoaD family. MOCS2A subfamily.</text>
</comment>
<dbReference type="GO" id="GO:0030366">
    <property type="term" value="F:molybdopterin synthase activity"/>
    <property type="evidence" value="ECO:0007669"/>
    <property type="project" value="UniProtKB-UniRule"/>
</dbReference>
<organism evidence="7 8">
    <name type="scientific">Amborella trichopoda</name>
    <dbReference type="NCBI Taxonomy" id="13333"/>
    <lineage>
        <taxon>Eukaryota</taxon>
        <taxon>Viridiplantae</taxon>
        <taxon>Streptophyta</taxon>
        <taxon>Embryophyta</taxon>
        <taxon>Tracheophyta</taxon>
        <taxon>Spermatophyta</taxon>
        <taxon>Magnoliopsida</taxon>
        <taxon>Amborellales</taxon>
        <taxon>Amborellaceae</taxon>
        <taxon>Amborella</taxon>
    </lineage>
</organism>
<dbReference type="InterPro" id="IPR028887">
    <property type="entry name" value="MOCS2A_euk"/>
</dbReference>
<comment type="subunit">
    <text evidence="6">Heterotetramer; composed of 2 small (MOCS2A) and 2 large (MOCS2B) subunits.</text>
</comment>
<evidence type="ECO:0000256" key="5">
    <source>
        <dbReference type="ARBA" id="ARBA00023150"/>
    </source>
</evidence>
<dbReference type="InterPro" id="IPR016155">
    <property type="entry name" value="Mopterin_synth/thiamin_S_b"/>
</dbReference>
<dbReference type="Gene3D" id="3.10.20.30">
    <property type="match status" value="1"/>
</dbReference>
<dbReference type="GO" id="GO:1990140">
    <property type="term" value="C:molybdopterin synthase complex"/>
    <property type="evidence" value="ECO:0007669"/>
    <property type="project" value="UniProtKB-UniRule"/>
</dbReference>
<evidence type="ECO:0000256" key="6">
    <source>
        <dbReference type="HAMAP-Rule" id="MF_03051"/>
    </source>
</evidence>
<feature type="modified residue" description="Glycyl adenylate; alternate" evidence="6">
    <location>
        <position position="105"/>
    </location>
</feature>
<dbReference type="KEGG" id="atr:18447707"/>
<comment type="PTM">
    <text evidence="6">C-terminal thiocarboxylation occurs in 2 steps, it is first acyl-adenylated (-COAMP) via the hesA/moeB/thiF part of MOCS3, then thiocarboxylated (-COSH) via the rhodanese domain of MOCS3.</text>
</comment>
<dbReference type="eggNOG" id="KOG3474">
    <property type="taxonomic scope" value="Eukaryota"/>
</dbReference>
<dbReference type="GO" id="GO:0000166">
    <property type="term" value="F:nucleotide binding"/>
    <property type="evidence" value="ECO:0007669"/>
    <property type="project" value="UniProtKB-KW"/>
</dbReference>
<proteinExistence type="inferred from homology"/>
<keyword evidence="4 6" id="KW-0547">Nucleotide-binding</keyword>